<feature type="chain" id="PRO_5002165513" evidence="1">
    <location>
        <begin position="19"/>
        <end position="155"/>
    </location>
</feature>
<reference evidence="3" key="2">
    <citation type="submission" date="2015-01" db="EMBL/GenBank/DDBJ databases">
        <title>Evolutionary Origins and Diversification of the Mycorrhizal Mutualists.</title>
        <authorList>
            <consortium name="DOE Joint Genome Institute"/>
            <consortium name="Mycorrhizal Genomics Consortium"/>
            <person name="Kohler A."/>
            <person name="Kuo A."/>
            <person name="Nagy L.G."/>
            <person name="Floudas D."/>
            <person name="Copeland A."/>
            <person name="Barry K.W."/>
            <person name="Cichocki N."/>
            <person name="Veneault-Fourrey C."/>
            <person name="LaButti K."/>
            <person name="Lindquist E.A."/>
            <person name="Lipzen A."/>
            <person name="Lundell T."/>
            <person name="Morin E."/>
            <person name="Murat C."/>
            <person name="Riley R."/>
            <person name="Ohm R."/>
            <person name="Sun H."/>
            <person name="Tunlid A."/>
            <person name="Henrissat B."/>
            <person name="Grigoriev I.V."/>
            <person name="Hibbett D.S."/>
            <person name="Martin F."/>
        </authorList>
    </citation>
    <scope>NUCLEOTIDE SEQUENCE [LARGE SCALE GENOMIC DNA]</scope>
    <source>
        <strain evidence="3">Zn</strain>
    </source>
</reference>
<evidence type="ECO:0000313" key="3">
    <source>
        <dbReference type="Proteomes" id="UP000054321"/>
    </source>
</evidence>
<dbReference type="EMBL" id="KN832872">
    <property type="protein sequence ID" value="KIN04497.1"/>
    <property type="molecule type" value="Genomic_DNA"/>
</dbReference>
<accession>A0A0C3HQA5</accession>
<sequence length="155" mass="17469">MRWFISSVFALLPCVVLAAPTPEAAVPLSVEIAGRDVSPAPRSSRLMSRSNQLCKIINTDYFAHCRSGPGTNNDITYYVFTNTDYEFECYDTGTCVDDNCTWDKLTWKDGSCWVSGFLTDDRCTQDLERVRHPSSVWIVRKLDGTGGIMYTKMLD</sequence>
<gene>
    <name evidence="2" type="ORF">OIDMADRAFT_50352</name>
</gene>
<feature type="signal peptide" evidence="1">
    <location>
        <begin position="1"/>
        <end position="18"/>
    </location>
</feature>
<dbReference type="OrthoDB" id="2251794at2759"/>
<dbReference type="HOGENOM" id="CLU_125595_2_0_1"/>
<keyword evidence="1" id="KW-0732">Signal</keyword>
<protein>
    <submittedName>
        <fullName evidence="2">Uncharacterized protein</fullName>
    </submittedName>
</protein>
<dbReference type="Proteomes" id="UP000054321">
    <property type="component" value="Unassembled WGS sequence"/>
</dbReference>
<organism evidence="2 3">
    <name type="scientific">Oidiodendron maius (strain Zn)</name>
    <dbReference type="NCBI Taxonomy" id="913774"/>
    <lineage>
        <taxon>Eukaryota</taxon>
        <taxon>Fungi</taxon>
        <taxon>Dikarya</taxon>
        <taxon>Ascomycota</taxon>
        <taxon>Pezizomycotina</taxon>
        <taxon>Leotiomycetes</taxon>
        <taxon>Leotiomycetes incertae sedis</taxon>
        <taxon>Myxotrichaceae</taxon>
        <taxon>Oidiodendron</taxon>
    </lineage>
</organism>
<name>A0A0C3HQA5_OIDMZ</name>
<keyword evidence="3" id="KW-1185">Reference proteome</keyword>
<evidence type="ECO:0000256" key="1">
    <source>
        <dbReference type="SAM" id="SignalP"/>
    </source>
</evidence>
<evidence type="ECO:0000313" key="2">
    <source>
        <dbReference type="EMBL" id="KIN04497.1"/>
    </source>
</evidence>
<reference evidence="2 3" key="1">
    <citation type="submission" date="2014-04" db="EMBL/GenBank/DDBJ databases">
        <authorList>
            <consortium name="DOE Joint Genome Institute"/>
            <person name="Kuo A."/>
            <person name="Martino E."/>
            <person name="Perotto S."/>
            <person name="Kohler A."/>
            <person name="Nagy L.G."/>
            <person name="Floudas D."/>
            <person name="Copeland A."/>
            <person name="Barry K.W."/>
            <person name="Cichocki N."/>
            <person name="Veneault-Fourrey C."/>
            <person name="LaButti K."/>
            <person name="Lindquist E.A."/>
            <person name="Lipzen A."/>
            <person name="Lundell T."/>
            <person name="Morin E."/>
            <person name="Murat C."/>
            <person name="Sun H."/>
            <person name="Tunlid A."/>
            <person name="Henrissat B."/>
            <person name="Grigoriev I.V."/>
            <person name="Hibbett D.S."/>
            <person name="Martin F."/>
            <person name="Nordberg H.P."/>
            <person name="Cantor M.N."/>
            <person name="Hua S.X."/>
        </authorList>
    </citation>
    <scope>NUCLEOTIDE SEQUENCE [LARGE SCALE GENOMIC DNA]</scope>
    <source>
        <strain evidence="2 3">Zn</strain>
    </source>
</reference>
<dbReference type="InParanoid" id="A0A0C3HQA5"/>
<proteinExistence type="predicted"/>
<dbReference type="AlphaFoldDB" id="A0A0C3HQA5"/>